<proteinExistence type="predicted"/>
<name>A0A1I7WFA8_HETBA</name>
<organism evidence="1 2">
    <name type="scientific">Heterorhabditis bacteriophora</name>
    <name type="common">Entomopathogenic nematode worm</name>
    <dbReference type="NCBI Taxonomy" id="37862"/>
    <lineage>
        <taxon>Eukaryota</taxon>
        <taxon>Metazoa</taxon>
        <taxon>Ecdysozoa</taxon>
        <taxon>Nematoda</taxon>
        <taxon>Chromadorea</taxon>
        <taxon>Rhabditida</taxon>
        <taxon>Rhabditina</taxon>
        <taxon>Rhabditomorpha</taxon>
        <taxon>Strongyloidea</taxon>
        <taxon>Heterorhabditidae</taxon>
        <taxon>Heterorhabditis</taxon>
    </lineage>
</organism>
<reference evidence="2" key="1">
    <citation type="submission" date="2016-11" db="UniProtKB">
        <authorList>
            <consortium name="WormBaseParasite"/>
        </authorList>
    </citation>
    <scope>IDENTIFICATION</scope>
</reference>
<protein>
    <submittedName>
        <fullName evidence="2">Uncharacterized protein</fullName>
    </submittedName>
</protein>
<evidence type="ECO:0000313" key="1">
    <source>
        <dbReference type="Proteomes" id="UP000095283"/>
    </source>
</evidence>
<sequence>MTFLVDFTLSKQIYYLKIR</sequence>
<keyword evidence="1" id="KW-1185">Reference proteome</keyword>
<accession>A0A1I7WFA8</accession>
<dbReference type="AlphaFoldDB" id="A0A1I7WFA8"/>
<dbReference type="WBParaSite" id="Hba_03661">
    <property type="protein sequence ID" value="Hba_03661"/>
    <property type="gene ID" value="Hba_03661"/>
</dbReference>
<dbReference type="Proteomes" id="UP000095283">
    <property type="component" value="Unplaced"/>
</dbReference>
<evidence type="ECO:0000313" key="2">
    <source>
        <dbReference type="WBParaSite" id="Hba_03661"/>
    </source>
</evidence>